<evidence type="ECO:0000313" key="2">
    <source>
        <dbReference type="Proteomes" id="UP000193553"/>
    </source>
</evidence>
<accession>A0A1X3GP86</accession>
<protein>
    <submittedName>
        <fullName evidence="1">Uncharacterized protein</fullName>
    </submittedName>
</protein>
<comment type="caution">
    <text evidence="1">The sequence shown here is derived from an EMBL/GenBank/DDBJ whole genome shotgun (WGS) entry which is preliminary data.</text>
</comment>
<dbReference type="AlphaFoldDB" id="A0A1X3GP86"/>
<sequence>MEDEARICSLIEDAFSTAVSRCLLDQFGGRSRGRRTGRASSRRKPRLAILDLRLEEAVRDNERLDRLPGVSTSGSDGLVGGSLQFERYRSGWLPIPIH</sequence>
<proteinExistence type="predicted"/>
<gene>
    <name evidence="1" type="ORF">BSZ18_08700</name>
</gene>
<evidence type="ECO:0000313" key="1">
    <source>
        <dbReference type="EMBL" id="OSJ14936.1"/>
    </source>
</evidence>
<name>A0A1X3GP86_9BRAD</name>
<dbReference type="Proteomes" id="UP000193553">
    <property type="component" value="Unassembled WGS sequence"/>
</dbReference>
<organism evidence="1 2">
    <name type="scientific">Bradyrhizobium canariense</name>
    <dbReference type="NCBI Taxonomy" id="255045"/>
    <lineage>
        <taxon>Bacteria</taxon>
        <taxon>Pseudomonadati</taxon>
        <taxon>Pseudomonadota</taxon>
        <taxon>Alphaproteobacteria</taxon>
        <taxon>Hyphomicrobiales</taxon>
        <taxon>Nitrobacteraceae</taxon>
        <taxon>Bradyrhizobium</taxon>
    </lineage>
</organism>
<reference evidence="1 2" key="1">
    <citation type="submission" date="2017-03" db="EMBL/GenBank/DDBJ databases">
        <title>Whole genome sequences of fourteen strains of Bradyrhizobium canariense and one strain of Bradyrhizobium japonicum isolated from Lupinus (Papilionoideae: Genisteae) species in Algeria.</title>
        <authorList>
            <person name="Crovadore J."/>
            <person name="Chekireb D."/>
            <person name="Brachmann A."/>
            <person name="Chablais R."/>
            <person name="Cochard B."/>
            <person name="Lefort F."/>
        </authorList>
    </citation>
    <scope>NUCLEOTIDE SEQUENCE [LARGE SCALE GENOMIC DNA]</scope>
    <source>
        <strain evidence="1 2">UBMA195</strain>
    </source>
</reference>
<dbReference type="EMBL" id="NAFI01000157">
    <property type="protein sequence ID" value="OSJ14936.1"/>
    <property type="molecule type" value="Genomic_DNA"/>
</dbReference>